<organism evidence="5 6">
    <name type="scientific">Teichococcus aerophilus</name>
    <dbReference type="NCBI Taxonomy" id="1224513"/>
    <lineage>
        <taxon>Bacteria</taxon>
        <taxon>Pseudomonadati</taxon>
        <taxon>Pseudomonadota</taxon>
        <taxon>Alphaproteobacteria</taxon>
        <taxon>Acetobacterales</taxon>
        <taxon>Roseomonadaceae</taxon>
        <taxon>Roseomonas</taxon>
    </lineage>
</organism>
<dbReference type="InterPro" id="IPR020449">
    <property type="entry name" value="Tscrpt_reg_AraC-type_HTH"/>
</dbReference>
<keyword evidence="6" id="KW-1185">Reference proteome</keyword>
<dbReference type="InterPro" id="IPR018060">
    <property type="entry name" value="HTH_AraC"/>
</dbReference>
<sequence>MSQAIQDGTEKPGALCPRPLPAEAARVGEQFQFWHDRSGTVLGLQGVRDTLQGFQATNVLWTIGNMALSHVIIPAGVSVRPRVQARRNEADHWVIVFLLKGSMRHRSDDTAFTVLPGQMFHVSLAEAFEGERSDCEWLSLFVPRDVLRDLAPALDSMRNAPIETPLSVLFRDYLLSLERRLPSMTEADVVAVQEATHAMIAACIGHGGGAAAQPTARLEDMRLERIRQIIDTHLKSPTLGPKKLCRLAGISRSHLYRLFESSGGVARYIQSQRLAEIHSALSDPQKRQSIASIAEEFGFSDASTFGRAFRAEFGCRPSDVRAAGLCGRVMRTTGPREGARHGDDSGGMLRQLLI</sequence>
<feature type="domain" description="HTH araC/xylS-type" evidence="4">
    <location>
        <begin position="224"/>
        <end position="323"/>
    </location>
</feature>
<dbReference type="InterPro" id="IPR011051">
    <property type="entry name" value="RmlC_Cupin_sf"/>
</dbReference>
<protein>
    <submittedName>
        <fullName evidence="5">Helix-turn-helix domain-containing protein</fullName>
    </submittedName>
</protein>
<dbReference type="InterPro" id="IPR009057">
    <property type="entry name" value="Homeodomain-like_sf"/>
</dbReference>
<dbReference type="SUPFAM" id="SSF46689">
    <property type="entry name" value="Homeodomain-like"/>
    <property type="match status" value="1"/>
</dbReference>
<dbReference type="Pfam" id="PF12833">
    <property type="entry name" value="HTH_18"/>
    <property type="match status" value="1"/>
</dbReference>
<dbReference type="RefSeq" id="WP_187785022.1">
    <property type="nucleotide sequence ID" value="NZ_JACTVA010000023.1"/>
</dbReference>
<dbReference type="SMART" id="SM00342">
    <property type="entry name" value="HTH_ARAC"/>
    <property type="match status" value="1"/>
</dbReference>
<evidence type="ECO:0000256" key="3">
    <source>
        <dbReference type="ARBA" id="ARBA00023163"/>
    </source>
</evidence>
<name>A0ABR7RMS6_9PROT</name>
<evidence type="ECO:0000259" key="4">
    <source>
        <dbReference type="PROSITE" id="PS01124"/>
    </source>
</evidence>
<reference evidence="5 6" key="1">
    <citation type="journal article" date="2013" name="Int. J. Syst. Evol. Microbiol.">
        <title>Roseomonas aerophila sp. nov., isolated from air.</title>
        <authorList>
            <person name="Kim S.J."/>
            <person name="Weon H.Y."/>
            <person name="Ahn J.H."/>
            <person name="Hong S.B."/>
            <person name="Seok S.J."/>
            <person name="Whang K.S."/>
            <person name="Kwon S.W."/>
        </authorList>
    </citation>
    <scope>NUCLEOTIDE SEQUENCE [LARGE SCALE GENOMIC DNA]</scope>
    <source>
        <strain evidence="5 6">NBRC 108923</strain>
    </source>
</reference>
<dbReference type="PRINTS" id="PR00032">
    <property type="entry name" value="HTHARAC"/>
</dbReference>
<dbReference type="SUPFAM" id="SSF51182">
    <property type="entry name" value="RmlC-like cupins"/>
    <property type="match status" value="1"/>
</dbReference>
<keyword evidence="2" id="KW-0238">DNA-binding</keyword>
<comment type="caution">
    <text evidence="5">The sequence shown here is derived from an EMBL/GenBank/DDBJ whole genome shotgun (WGS) entry which is preliminary data.</text>
</comment>
<dbReference type="Gene3D" id="1.10.10.60">
    <property type="entry name" value="Homeodomain-like"/>
    <property type="match status" value="1"/>
</dbReference>
<keyword evidence="3" id="KW-0804">Transcription</keyword>
<dbReference type="PROSITE" id="PS01124">
    <property type="entry name" value="HTH_ARAC_FAMILY_2"/>
    <property type="match status" value="1"/>
</dbReference>
<proteinExistence type="predicted"/>
<evidence type="ECO:0000313" key="6">
    <source>
        <dbReference type="Proteomes" id="UP000626026"/>
    </source>
</evidence>
<dbReference type="EMBL" id="JACTVA010000023">
    <property type="protein sequence ID" value="MBC9207854.1"/>
    <property type="molecule type" value="Genomic_DNA"/>
</dbReference>
<evidence type="ECO:0000256" key="2">
    <source>
        <dbReference type="ARBA" id="ARBA00023125"/>
    </source>
</evidence>
<dbReference type="PANTHER" id="PTHR46796:SF6">
    <property type="entry name" value="ARAC SUBFAMILY"/>
    <property type="match status" value="1"/>
</dbReference>
<evidence type="ECO:0000256" key="1">
    <source>
        <dbReference type="ARBA" id="ARBA00023015"/>
    </source>
</evidence>
<gene>
    <name evidence="5" type="ORF">IBL26_13500</name>
</gene>
<accession>A0ABR7RMS6</accession>
<keyword evidence="1" id="KW-0805">Transcription regulation</keyword>
<dbReference type="PANTHER" id="PTHR46796">
    <property type="entry name" value="HTH-TYPE TRANSCRIPTIONAL ACTIVATOR RHAS-RELATED"/>
    <property type="match status" value="1"/>
</dbReference>
<dbReference type="Proteomes" id="UP000626026">
    <property type="component" value="Unassembled WGS sequence"/>
</dbReference>
<evidence type="ECO:0000313" key="5">
    <source>
        <dbReference type="EMBL" id="MBC9207854.1"/>
    </source>
</evidence>
<dbReference type="InterPro" id="IPR050204">
    <property type="entry name" value="AraC_XylS_family_regulators"/>
</dbReference>